<feature type="binding site" evidence="2">
    <location>
        <begin position="81"/>
        <end position="84"/>
    </location>
    <ligand>
        <name>phosphate</name>
        <dbReference type="ChEBI" id="CHEBI:43474"/>
    </ligand>
</feature>
<dbReference type="AlphaFoldDB" id="A0A2B4SEH9"/>
<evidence type="ECO:0000256" key="2">
    <source>
        <dbReference type="PIRSR" id="PIRSR610059-50"/>
    </source>
</evidence>
<name>A0A2B4SEH9_STYPI</name>
<protein>
    <submittedName>
        <fullName evidence="4">Uridine phosphorylase 1</fullName>
    </submittedName>
</protein>
<dbReference type="InterPro" id="IPR035994">
    <property type="entry name" value="Nucleoside_phosphorylase_sf"/>
</dbReference>
<evidence type="ECO:0000256" key="1">
    <source>
        <dbReference type="ARBA" id="ARBA00010456"/>
    </source>
</evidence>
<dbReference type="Proteomes" id="UP000225706">
    <property type="component" value="Unassembled WGS sequence"/>
</dbReference>
<evidence type="ECO:0000313" key="5">
    <source>
        <dbReference type="Proteomes" id="UP000225706"/>
    </source>
</evidence>
<organism evidence="4 5">
    <name type="scientific">Stylophora pistillata</name>
    <name type="common">Smooth cauliflower coral</name>
    <dbReference type="NCBI Taxonomy" id="50429"/>
    <lineage>
        <taxon>Eukaryota</taxon>
        <taxon>Metazoa</taxon>
        <taxon>Cnidaria</taxon>
        <taxon>Anthozoa</taxon>
        <taxon>Hexacorallia</taxon>
        <taxon>Scleractinia</taxon>
        <taxon>Astrocoeniina</taxon>
        <taxon>Pocilloporidae</taxon>
        <taxon>Stylophora</taxon>
    </lineage>
</organism>
<dbReference type="EMBL" id="LSMT01000102">
    <property type="protein sequence ID" value="PFX27499.1"/>
    <property type="molecule type" value="Genomic_DNA"/>
</dbReference>
<dbReference type="PANTHER" id="PTHR43691">
    <property type="entry name" value="URIDINE PHOSPHORYLASE"/>
    <property type="match status" value="1"/>
</dbReference>
<sequence length="401" mass="45052">MGGSTTRIKHFAKFIQGELKDHLKDDNEPLNMSKSDRYVLYKVGPVLAVNHGIGTPSLVVIMHEVFKLLHYADAKDVKFFRIGTSGGLGLEPGTVVITRTAVNSLLEPFSEQVILGKVQKFPSNLDEKLQKQVMDCSDGLLTAVGDTMCAHDFYEGQGRLDGAFCDYTLEDKLKFLQKIYDAGVRNIEMESVCFASMCNRAGVPAAILCVTLLDRLKGDQVELTPKQHEDFQMRPPRLVARFIKKMLAEQSNSLQKFPSNLDEKLQKQVMDCSDGLLTAVGDTMCAHDFYEGQGRLDGAFCDYTLEDKLKFLQKIYDAGVRNIEMESVCFASMCNRAGVPAAILCVTLLDRLKGDQVELTPKQHEDFQMRPPRLVARFIKKMLAEQSNSCEFHPRKRKKAY</sequence>
<dbReference type="GO" id="GO:0004850">
    <property type="term" value="F:uridine phosphorylase activity"/>
    <property type="evidence" value="ECO:0007669"/>
    <property type="project" value="InterPro"/>
</dbReference>
<dbReference type="GO" id="GO:0009166">
    <property type="term" value="P:nucleotide catabolic process"/>
    <property type="evidence" value="ECO:0007669"/>
    <property type="project" value="InterPro"/>
</dbReference>
<dbReference type="Pfam" id="PF01048">
    <property type="entry name" value="PNP_UDP_1"/>
    <property type="match status" value="2"/>
</dbReference>
<feature type="domain" description="Nucleoside phosphorylase" evidence="3">
    <location>
        <begin position="257"/>
        <end position="379"/>
    </location>
</feature>
<feature type="binding site" evidence="2">
    <location>
        <position position="37"/>
    </location>
    <ligand>
        <name>phosphate</name>
        <dbReference type="ChEBI" id="CHEBI:43474"/>
    </ligand>
</feature>
<dbReference type="Gene3D" id="3.40.50.1580">
    <property type="entry name" value="Nucleoside phosphorylase domain"/>
    <property type="match status" value="2"/>
</dbReference>
<feature type="domain" description="Nucleoside phosphorylase" evidence="3">
    <location>
        <begin position="26"/>
        <end position="243"/>
    </location>
</feature>
<dbReference type="STRING" id="50429.A0A2B4SEH9"/>
<dbReference type="SUPFAM" id="SSF53167">
    <property type="entry name" value="Purine and uridine phosphorylases"/>
    <property type="match status" value="2"/>
</dbReference>
<dbReference type="InterPro" id="IPR000845">
    <property type="entry name" value="Nucleoside_phosphorylase_d"/>
</dbReference>
<keyword evidence="5" id="KW-1185">Reference proteome</keyword>
<feature type="binding site" evidence="2">
    <location>
        <position position="159"/>
    </location>
    <ligand>
        <name>substrate</name>
    </ligand>
</feature>
<comment type="similarity">
    <text evidence="1">Belongs to the PNP/UDP phosphorylase family.</text>
</comment>
<evidence type="ECO:0000313" key="4">
    <source>
        <dbReference type="EMBL" id="PFX27499.1"/>
    </source>
</evidence>
<dbReference type="NCBIfam" id="TIGR01719">
    <property type="entry name" value="euk_UDPppase"/>
    <property type="match status" value="1"/>
</dbReference>
<evidence type="ECO:0000259" key="3">
    <source>
        <dbReference type="Pfam" id="PF01048"/>
    </source>
</evidence>
<accession>A0A2B4SEH9</accession>
<comment type="caution">
    <text evidence="4">The sequence shown here is derived from an EMBL/GenBank/DDBJ whole genome shotgun (WGS) entry which is preliminary data.</text>
</comment>
<dbReference type="InterPro" id="IPR010059">
    <property type="entry name" value="Uridine_phosphorylase_euk"/>
</dbReference>
<gene>
    <name evidence="4" type="primary">UPP1</name>
    <name evidence="4" type="ORF">AWC38_SpisGene7832</name>
</gene>
<dbReference type="PANTHER" id="PTHR43691:SF11">
    <property type="entry name" value="FI09636P-RELATED"/>
    <property type="match status" value="1"/>
</dbReference>
<proteinExistence type="inferred from homology"/>
<dbReference type="CDD" id="cd17763">
    <property type="entry name" value="UP_hUPP-like"/>
    <property type="match status" value="1"/>
</dbReference>
<dbReference type="OrthoDB" id="204058at2759"/>
<dbReference type="GO" id="GO:0005829">
    <property type="term" value="C:cytosol"/>
    <property type="evidence" value="ECO:0007669"/>
    <property type="project" value="TreeGrafter"/>
</dbReference>
<dbReference type="GO" id="GO:0006218">
    <property type="term" value="P:uridine catabolic process"/>
    <property type="evidence" value="ECO:0007669"/>
    <property type="project" value="TreeGrafter"/>
</dbReference>
<reference evidence="5" key="1">
    <citation type="journal article" date="2017" name="bioRxiv">
        <title>Comparative analysis of the genomes of Stylophora pistillata and Acropora digitifera provides evidence for extensive differences between species of corals.</title>
        <authorList>
            <person name="Voolstra C.R."/>
            <person name="Li Y."/>
            <person name="Liew Y.J."/>
            <person name="Baumgarten S."/>
            <person name="Zoccola D."/>
            <person name="Flot J.-F."/>
            <person name="Tambutte S."/>
            <person name="Allemand D."/>
            <person name="Aranda M."/>
        </authorList>
    </citation>
    <scope>NUCLEOTIDE SEQUENCE [LARGE SCALE GENOMIC DNA]</scope>
</reference>
<feature type="binding site" evidence="2">
    <location>
        <position position="157"/>
    </location>
    <ligand>
        <name>substrate</name>
    </ligand>
</feature>